<evidence type="ECO:0008006" key="5">
    <source>
        <dbReference type="Google" id="ProtNLM"/>
    </source>
</evidence>
<dbReference type="Gene3D" id="1.20.1440.320">
    <property type="match status" value="1"/>
</dbReference>
<keyword evidence="2" id="KW-0732">Signal</keyword>
<dbReference type="RefSeq" id="WP_014186768.1">
    <property type="nucleotide sequence ID" value="NC_016584.1"/>
</dbReference>
<dbReference type="InterPro" id="IPR023214">
    <property type="entry name" value="HAD_sf"/>
</dbReference>
<organism evidence="3 4">
    <name type="scientific">Desulfosporosinus orientis (strain ATCC 19365 / DSM 765 / NCIMB 8382 / VKM B-1628 / Singapore I)</name>
    <name type="common">Desulfotomaculum orientis</name>
    <dbReference type="NCBI Taxonomy" id="768706"/>
    <lineage>
        <taxon>Bacteria</taxon>
        <taxon>Bacillati</taxon>
        <taxon>Bacillota</taxon>
        <taxon>Clostridia</taxon>
        <taxon>Eubacteriales</taxon>
        <taxon>Desulfitobacteriaceae</taxon>
        <taxon>Desulfosporosinus</taxon>
    </lineage>
</organism>
<dbReference type="PANTHER" id="PTHR43344">
    <property type="entry name" value="PHOSPHOSERINE PHOSPHATASE"/>
    <property type="match status" value="1"/>
</dbReference>
<dbReference type="HOGENOM" id="CLU_035114_0_0_9"/>
<name>G7WBY7_DESOD</name>
<dbReference type="SUPFAM" id="SSF56784">
    <property type="entry name" value="HAD-like"/>
    <property type="match status" value="1"/>
</dbReference>
<protein>
    <recommendedName>
        <fullName evidence="5">Phosphoserine phosphatase</fullName>
    </recommendedName>
</protein>
<dbReference type="AlphaFoldDB" id="G7WBY7"/>
<gene>
    <name evidence="3" type="ordered locus">Desor_4556</name>
</gene>
<dbReference type="KEGG" id="dor:Desor_4556"/>
<dbReference type="STRING" id="768706.Desor_4556"/>
<dbReference type="Proteomes" id="UP000006346">
    <property type="component" value="Chromosome"/>
</dbReference>
<dbReference type="InterPro" id="IPR036412">
    <property type="entry name" value="HAD-like_sf"/>
</dbReference>
<dbReference type="eggNOG" id="COG0560">
    <property type="taxonomic scope" value="Bacteria"/>
</dbReference>
<dbReference type="EMBL" id="CP003108">
    <property type="protein sequence ID" value="AET69961.1"/>
    <property type="molecule type" value="Genomic_DNA"/>
</dbReference>
<reference evidence="3 4" key="2">
    <citation type="journal article" date="2012" name="J. Bacteriol.">
        <title>Complete genome sequences of Desulfosporosinus orientis DSM765T, Desulfosporosinus youngiae DSM17734T, Desulfosporosinus meridiei DSM13257T, and Desulfosporosinus acidiphilus DSM22704T.</title>
        <authorList>
            <person name="Pester M."/>
            <person name="Brambilla E."/>
            <person name="Alazard D."/>
            <person name="Rattei T."/>
            <person name="Weinmaier T."/>
            <person name="Han J."/>
            <person name="Lucas S."/>
            <person name="Lapidus A."/>
            <person name="Cheng J.F."/>
            <person name="Goodwin L."/>
            <person name="Pitluck S."/>
            <person name="Peters L."/>
            <person name="Ovchinnikova G."/>
            <person name="Teshima H."/>
            <person name="Detter J.C."/>
            <person name="Han C.S."/>
            <person name="Tapia R."/>
            <person name="Land M.L."/>
            <person name="Hauser L."/>
            <person name="Kyrpides N.C."/>
            <person name="Ivanova N.N."/>
            <person name="Pagani I."/>
            <person name="Huntmann M."/>
            <person name="Wei C.L."/>
            <person name="Davenport K.W."/>
            <person name="Daligault H."/>
            <person name="Chain P.S."/>
            <person name="Chen A."/>
            <person name="Mavromatis K."/>
            <person name="Markowitz V."/>
            <person name="Szeto E."/>
            <person name="Mikhailova N."/>
            <person name="Pati A."/>
            <person name="Wagner M."/>
            <person name="Woyke T."/>
            <person name="Ollivier B."/>
            <person name="Klenk H.P."/>
            <person name="Spring S."/>
            <person name="Loy A."/>
        </authorList>
    </citation>
    <scope>NUCLEOTIDE SEQUENCE [LARGE SCALE GENOMIC DNA]</scope>
    <source>
        <strain evidence="4">ATCC 19365 / DSM 765 / NCIMB 8382 / VKM B-1628</strain>
    </source>
</reference>
<dbReference type="PATRIC" id="fig|768706.3.peg.4629"/>
<evidence type="ECO:0000313" key="3">
    <source>
        <dbReference type="EMBL" id="AET69961.1"/>
    </source>
</evidence>
<feature type="signal peptide" evidence="2">
    <location>
        <begin position="1"/>
        <end position="32"/>
    </location>
</feature>
<dbReference type="Gene3D" id="3.40.50.1000">
    <property type="entry name" value="HAD superfamily/HAD-like"/>
    <property type="match status" value="2"/>
</dbReference>
<feature type="chain" id="PRO_5003505098" description="Phosphoserine phosphatase" evidence="2">
    <location>
        <begin position="33"/>
        <end position="462"/>
    </location>
</feature>
<reference evidence="4" key="1">
    <citation type="submission" date="2011-11" db="EMBL/GenBank/DDBJ databases">
        <title>Complete sequence of Desulfosporosinus orientis DSM 765.</title>
        <authorList>
            <person name="Lucas S."/>
            <person name="Han J."/>
            <person name="Lapidus A."/>
            <person name="Cheng J.-F."/>
            <person name="Goodwin L."/>
            <person name="Pitluck S."/>
            <person name="Peters L."/>
            <person name="Ovchinnikova G."/>
            <person name="Teshima H."/>
            <person name="Detter J.C."/>
            <person name="Han C."/>
            <person name="Tapia R."/>
            <person name="Land M."/>
            <person name="Hauser L."/>
            <person name="Kyrpides N."/>
            <person name="Ivanova N."/>
            <person name="Pagani I."/>
            <person name="Pester M."/>
            <person name="Spring S."/>
            <person name="Ollivier B."/>
            <person name="Rattei T."/>
            <person name="Klenk H.-P."/>
            <person name="Wagner M."/>
            <person name="Loy A."/>
            <person name="Woyke T."/>
        </authorList>
    </citation>
    <scope>NUCLEOTIDE SEQUENCE [LARGE SCALE GENOMIC DNA]</scope>
    <source>
        <strain evidence="4">ATCC 19365 / DSM 765 / NCIMB 8382 / VKM B-1628</strain>
    </source>
</reference>
<sequence length="462" mass="52019">MFKKNWLSKFSISLIVCLVMALSTVNLNPALASEDTSTQLTNLKILDKGNWAPATRQALQRLIQSNGLNSSDYNPNQKPYVVFDWDNTCVYADTEESTLIYQLENLKYKMTPEQFRIAFTSGNNASIPETDFLAPYLNEEGQPVNITKIANDVCNDYQFFWDNYRGLNPNAAHDMTLAEIKETEQLKDFEAKFWFTYSAMDITFGYDISWTWLLNFFTGYTPAELGNLVSEAVDYAALQDIKNVYFDSNLPGEAGIIKNSNPELGNYFRQGLRATQEIKDLMTTLRENGIDVYISTASLDGVIRGFASNPKYGYNVPADHVIGMRLNLDNHGRYLSTIPDPDTYAINAKHGKAVNINNLLVQEKGINPIMIIGDSDGDYEMMTDLSGYNDVYRINHLPPVKMVVIINRLKSGTIRELCVSAASQIGCPYPFILLQGRNENTGTWIPNEKTIKLGKSEPVLLK</sequence>
<evidence type="ECO:0000313" key="4">
    <source>
        <dbReference type="Proteomes" id="UP000006346"/>
    </source>
</evidence>
<evidence type="ECO:0000256" key="1">
    <source>
        <dbReference type="ARBA" id="ARBA00009184"/>
    </source>
</evidence>
<evidence type="ECO:0000256" key="2">
    <source>
        <dbReference type="SAM" id="SignalP"/>
    </source>
</evidence>
<dbReference type="InterPro" id="IPR050582">
    <property type="entry name" value="HAD-like_SerB"/>
</dbReference>
<keyword evidence="4" id="KW-1185">Reference proteome</keyword>
<comment type="similarity">
    <text evidence="1">Belongs to the HAD-like hydrolase superfamily. SerB family.</text>
</comment>
<proteinExistence type="inferred from homology"/>
<dbReference type="OrthoDB" id="1633110at2"/>
<accession>G7WBY7</accession>